<keyword evidence="3" id="KW-1185">Reference proteome</keyword>
<dbReference type="RefSeq" id="WP_227778187.1">
    <property type="nucleotide sequence ID" value="NZ_BAABKX010000013.1"/>
</dbReference>
<feature type="region of interest" description="Disordered" evidence="1">
    <location>
        <begin position="1"/>
        <end position="61"/>
    </location>
</feature>
<dbReference type="Pfam" id="PF25925">
    <property type="entry name" value="DUF7970"/>
    <property type="match status" value="1"/>
</dbReference>
<protein>
    <submittedName>
        <fullName evidence="2">Uncharacterized protein</fullName>
    </submittedName>
</protein>
<reference evidence="2 3" key="1">
    <citation type="journal article" date="2019" name="Int. J. Syst. Evol. Microbiol.">
        <title>The Global Catalogue of Microorganisms (GCM) 10K type strain sequencing project: providing services to taxonomists for standard genome sequencing and annotation.</title>
        <authorList>
            <consortium name="The Broad Institute Genomics Platform"/>
            <consortium name="The Broad Institute Genome Sequencing Center for Infectious Disease"/>
            <person name="Wu L."/>
            <person name="Ma J."/>
        </authorList>
    </citation>
    <scope>NUCLEOTIDE SEQUENCE [LARGE SCALE GENOMIC DNA]</scope>
    <source>
        <strain evidence="2 3">JCM 17504</strain>
    </source>
</reference>
<organism evidence="2 3">
    <name type="scientific">Haladaptatus pallidirubidus</name>
    <dbReference type="NCBI Taxonomy" id="1008152"/>
    <lineage>
        <taxon>Archaea</taxon>
        <taxon>Methanobacteriati</taxon>
        <taxon>Methanobacteriota</taxon>
        <taxon>Stenosarchaea group</taxon>
        <taxon>Halobacteria</taxon>
        <taxon>Halobacteriales</taxon>
        <taxon>Haladaptataceae</taxon>
        <taxon>Haladaptatus</taxon>
    </lineage>
</organism>
<feature type="compositionally biased region" description="Polar residues" evidence="1">
    <location>
        <begin position="44"/>
        <end position="57"/>
    </location>
</feature>
<proteinExistence type="predicted"/>
<dbReference type="EMBL" id="BAABKX010000013">
    <property type="protein sequence ID" value="GAA5053196.1"/>
    <property type="molecule type" value="Genomic_DNA"/>
</dbReference>
<accession>A0AAV3UJA8</accession>
<dbReference type="Proteomes" id="UP001501729">
    <property type="component" value="Unassembled WGS sequence"/>
</dbReference>
<dbReference type="GeneID" id="68616927"/>
<sequence>MTGMKEGAGEDPFAEDTASTGTTDRPDNIETASSTDSHAETAETVDSQRTARQQSIQIPYKFRRGGVQDGRDRVPLFLQKDTKSAERDALRELEERFDDDVSLTDLREALMKVGLQHLDEAEIHLEEWGYGMTFE</sequence>
<name>A0AAV3UJA8_9EURY</name>
<dbReference type="InterPro" id="IPR058276">
    <property type="entry name" value="DUF7970"/>
</dbReference>
<dbReference type="AlphaFoldDB" id="A0AAV3UJA8"/>
<comment type="caution">
    <text evidence="2">The sequence shown here is derived from an EMBL/GenBank/DDBJ whole genome shotgun (WGS) entry which is preliminary data.</text>
</comment>
<gene>
    <name evidence="2" type="ORF">GCM10025751_30190</name>
</gene>
<evidence type="ECO:0000256" key="1">
    <source>
        <dbReference type="SAM" id="MobiDB-lite"/>
    </source>
</evidence>
<evidence type="ECO:0000313" key="3">
    <source>
        <dbReference type="Proteomes" id="UP001501729"/>
    </source>
</evidence>
<evidence type="ECO:0000313" key="2">
    <source>
        <dbReference type="EMBL" id="GAA5053196.1"/>
    </source>
</evidence>